<dbReference type="Proteomes" id="UP001595836">
    <property type="component" value="Unassembled WGS sequence"/>
</dbReference>
<keyword evidence="3 7" id="KW-0347">Helicase</keyword>
<evidence type="ECO:0000256" key="1">
    <source>
        <dbReference type="ARBA" id="ARBA00022741"/>
    </source>
</evidence>
<dbReference type="InterPro" id="IPR027417">
    <property type="entry name" value="P-loop_NTPase"/>
</dbReference>
<feature type="domain" description="Helicase ATP-binding" evidence="5">
    <location>
        <begin position="45"/>
        <end position="201"/>
    </location>
</feature>
<keyword evidence="4" id="KW-0067">ATP-binding</keyword>
<evidence type="ECO:0000256" key="2">
    <source>
        <dbReference type="ARBA" id="ARBA00022801"/>
    </source>
</evidence>
<dbReference type="InterPro" id="IPR011545">
    <property type="entry name" value="DEAD/DEAH_box_helicase_dom"/>
</dbReference>
<dbReference type="PROSITE" id="PS51194">
    <property type="entry name" value="HELICASE_CTER"/>
    <property type="match status" value="1"/>
</dbReference>
<dbReference type="EMBL" id="JBHSHP010000051">
    <property type="protein sequence ID" value="MFC4755670.1"/>
    <property type="molecule type" value="Genomic_DNA"/>
</dbReference>
<name>A0ABV9PTP6_9ACTN</name>
<dbReference type="InterPro" id="IPR021904">
    <property type="entry name" value="DUF3516"/>
</dbReference>
<dbReference type="Pfam" id="PF00270">
    <property type="entry name" value="DEAD"/>
    <property type="match status" value="1"/>
</dbReference>
<dbReference type="SMART" id="SM00490">
    <property type="entry name" value="HELICc"/>
    <property type="match status" value="1"/>
</dbReference>
<dbReference type="RefSeq" id="WP_344994874.1">
    <property type="nucleotide sequence ID" value="NZ_BAABCD010000048.1"/>
</dbReference>
<evidence type="ECO:0000313" key="7">
    <source>
        <dbReference type="EMBL" id="MFC4755670.1"/>
    </source>
</evidence>
<protein>
    <submittedName>
        <fullName evidence="7">DEAD/DEAH box helicase</fullName>
    </submittedName>
</protein>
<dbReference type="Pfam" id="PF00271">
    <property type="entry name" value="Helicase_C"/>
    <property type="match status" value="1"/>
</dbReference>
<keyword evidence="2" id="KW-0378">Hydrolase</keyword>
<evidence type="ECO:0000259" key="6">
    <source>
        <dbReference type="PROSITE" id="PS51194"/>
    </source>
</evidence>
<evidence type="ECO:0000256" key="3">
    <source>
        <dbReference type="ARBA" id="ARBA00022806"/>
    </source>
</evidence>
<accession>A0ABV9PTP6</accession>
<dbReference type="PANTHER" id="PTHR12131">
    <property type="entry name" value="ATP-DEPENDENT RNA AND DNA HELICASE"/>
    <property type="match status" value="1"/>
</dbReference>
<dbReference type="InterPro" id="IPR014001">
    <property type="entry name" value="Helicase_ATP-bd"/>
</dbReference>
<gene>
    <name evidence="7" type="ORF">ACFO7U_12915</name>
</gene>
<reference evidence="8" key="1">
    <citation type="journal article" date="2019" name="Int. J. Syst. Evol. Microbiol.">
        <title>The Global Catalogue of Microorganisms (GCM) 10K type strain sequencing project: providing services to taxonomists for standard genome sequencing and annotation.</title>
        <authorList>
            <consortium name="The Broad Institute Genomics Platform"/>
            <consortium name="The Broad Institute Genome Sequencing Center for Infectious Disease"/>
            <person name="Wu L."/>
            <person name="Ma J."/>
        </authorList>
    </citation>
    <scope>NUCLEOTIDE SEQUENCE [LARGE SCALE GENOMIC DNA]</scope>
    <source>
        <strain evidence="8">JCM 11882</strain>
    </source>
</reference>
<keyword evidence="1" id="KW-0547">Nucleotide-binding</keyword>
<keyword evidence="8" id="KW-1185">Reference proteome</keyword>
<sequence>MHLPDLLADLDDVPAGLHDEAVYDAFVAWAADRGLQLYPAQEEAVLEIAAGSHVIQATPTGSGKSLVALGAHFAAMARGVRSYYTAPIKALVSEKFFALCEVFGAENVGMITGDASVNPGAPIVCATAEIVANIALREGDDAEIGQVVMDEFHYYSEPDRGWAWQVPLIELPDTQFLLMSATLGDVGWLQADLEERTGRPCTHIGGTQRPVPLSFDYALSGVHESVEILLREGKAPVYIVHFTQAAALEQAQALTSLSVADRDRKRAIADEIGGFRFTTSFGRTLRKLLLHGIGVHHAGMLPKYRRLVEKLAQDGLLNVICGTDTLGVGINVPIRSVLFTGLTKFDGRRQRVLKAREFHQIAGRAGRAGFDTEGFVVVLAPEHEIENAKAAAKALANPKKKARTAKKKPPEGFVNWSQSTFDKLVGAQPEQLTSRFDVSNSMLLNVISRPGSCYDHMRHLLLSSHETRARTRHHVLRSIELFRGLETAGIVERLTEPDDDGRHVRLTVDLQRDFALNQPLAPFALAAMEVLDPDSPTPELDIVSVIEAVLDDPRPVLYAQQREARGEAIASLKADGVEYSERMELVEDITWPRPLDDLLSDAYDAYRAGHPWVAGIEPSPKSVIRVMVERGMTFSDLISAYSLSRSEGAVLRYLTDAYRTLRQTVPADLRSEEFDDLVEWLGELVRQVDSSLLDEWELLTDPDVSSEQVAELAFGQSAGASRPVTANRRAFRVMVRNAMFRRVELLARDDIERLVELDDAVPEHPDWDSEIDPYWDEYDEIGTGPGARGPALFSVTESGPGVDAGTWRVRQILDDPQGDHGWAIEAVVDLAASDEAGEARFASITLRG</sequence>
<feature type="domain" description="Helicase C-terminal" evidence="6">
    <location>
        <begin position="214"/>
        <end position="410"/>
    </location>
</feature>
<evidence type="ECO:0000259" key="5">
    <source>
        <dbReference type="PROSITE" id="PS51192"/>
    </source>
</evidence>
<comment type="caution">
    <text evidence="7">The sequence shown here is derived from an EMBL/GenBank/DDBJ whole genome shotgun (WGS) entry which is preliminary data.</text>
</comment>
<evidence type="ECO:0000313" key="8">
    <source>
        <dbReference type="Proteomes" id="UP001595836"/>
    </source>
</evidence>
<dbReference type="SUPFAM" id="SSF52540">
    <property type="entry name" value="P-loop containing nucleoside triphosphate hydrolases"/>
    <property type="match status" value="1"/>
</dbReference>
<dbReference type="InterPro" id="IPR001650">
    <property type="entry name" value="Helicase_C-like"/>
</dbReference>
<dbReference type="Pfam" id="PF12029">
    <property type="entry name" value="DUF3516"/>
    <property type="match status" value="1"/>
</dbReference>
<proteinExistence type="predicted"/>
<dbReference type="InterPro" id="IPR050699">
    <property type="entry name" value="RNA-DNA_Helicase"/>
</dbReference>
<dbReference type="PROSITE" id="PS51192">
    <property type="entry name" value="HELICASE_ATP_BIND_1"/>
    <property type="match status" value="1"/>
</dbReference>
<dbReference type="SMART" id="SM00487">
    <property type="entry name" value="DEXDc"/>
    <property type="match status" value="1"/>
</dbReference>
<evidence type="ECO:0000256" key="4">
    <source>
        <dbReference type="ARBA" id="ARBA00022840"/>
    </source>
</evidence>
<organism evidence="7 8">
    <name type="scientific">Dietzia aurantiaca</name>
    <dbReference type="NCBI Taxonomy" id="983873"/>
    <lineage>
        <taxon>Bacteria</taxon>
        <taxon>Bacillati</taxon>
        <taxon>Actinomycetota</taxon>
        <taxon>Actinomycetes</taxon>
        <taxon>Mycobacteriales</taxon>
        <taxon>Dietziaceae</taxon>
        <taxon>Dietzia</taxon>
    </lineage>
</organism>
<dbReference type="GO" id="GO:0004386">
    <property type="term" value="F:helicase activity"/>
    <property type="evidence" value="ECO:0007669"/>
    <property type="project" value="UniProtKB-KW"/>
</dbReference>
<dbReference type="Gene3D" id="3.40.50.300">
    <property type="entry name" value="P-loop containing nucleotide triphosphate hydrolases"/>
    <property type="match status" value="2"/>
</dbReference>
<dbReference type="PANTHER" id="PTHR12131:SF1">
    <property type="entry name" value="ATP-DEPENDENT RNA HELICASE SUPV3L1, MITOCHONDRIAL-RELATED"/>
    <property type="match status" value="1"/>
</dbReference>